<feature type="signal peptide" evidence="1">
    <location>
        <begin position="1"/>
        <end position="20"/>
    </location>
</feature>
<accession>A0A670IU45</accession>
<proteinExistence type="predicted"/>
<dbReference type="Gene3D" id="2.60.40.10">
    <property type="entry name" value="Immunoglobulins"/>
    <property type="match status" value="1"/>
</dbReference>
<dbReference type="SUPFAM" id="SSF49265">
    <property type="entry name" value="Fibronectin type III"/>
    <property type="match status" value="1"/>
</dbReference>
<evidence type="ECO:0000313" key="4">
    <source>
        <dbReference type="Proteomes" id="UP000472272"/>
    </source>
</evidence>
<dbReference type="OMA" id="CHMRCAF"/>
<reference evidence="3" key="2">
    <citation type="submission" date="2025-08" db="UniProtKB">
        <authorList>
            <consortium name="Ensembl"/>
        </authorList>
    </citation>
    <scope>IDENTIFICATION</scope>
</reference>
<organism evidence="3 4">
    <name type="scientific">Podarcis muralis</name>
    <name type="common">Wall lizard</name>
    <name type="synonym">Lacerta muralis</name>
    <dbReference type="NCBI Taxonomy" id="64176"/>
    <lineage>
        <taxon>Eukaryota</taxon>
        <taxon>Metazoa</taxon>
        <taxon>Chordata</taxon>
        <taxon>Craniata</taxon>
        <taxon>Vertebrata</taxon>
        <taxon>Euteleostomi</taxon>
        <taxon>Lepidosauria</taxon>
        <taxon>Squamata</taxon>
        <taxon>Bifurcata</taxon>
        <taxon>Unidentata</taxon>
        <taxon>Episquamata</taxon>
        <taxon>Laterata</taxon>
        <taxon>Lacertibaenia</taxon>
        <taxon>Lacertidae</taxon>
        <taxon>Podarcis</taxon>
    </lineage>
</organism>
<keyword evidence="4" id="KW-1185">Reference proteome</keyword>
<dbReference type="InterPro" id="IPR048668">
    <property type="entry name" value="IL3RB_N"/>
</dbReference>
<dbReference type="InterPro" id="IPR036116">
    <property type="entry name" value="FN3_sf"/>
</dbReference>
<name>A0A670IU45_PODMU</name>
<dbReference type="AlphaFoldDB" id="A0A670IU45"/>
<protein>
    <recommendedName>
        <fullName evidence="2">Cytokine receptor common subunit beta N-terminal domain-containing protein</fullName>
    </recommendedName>
</protein>
<reference evidence="3" key="3">
    <citation type="submission" date="2025-09" db="UniProtKB">
        <authorList>
            <consortium name="Ensembl"/>
        </authorList>
    </citation>
    <scope>IDENTIFICATION</scope>
</reference>
<reference evidence="3 4" key="1">
    <citation type="journal article" date="2019" name="Proc. Natl. Acad. Sci. U.S.A.">
        <title>Regulatory changes in pterin and carotenoid genes underlie balanced color polymorphisms in the wall lizard.</title>
        <authorList>
            <person name="Andrade P."/>
            <person name="Pinho C."/>
            <person name="Perez I de Lanuza G."/>
            <person name="Afonso S."/>
            <person name="Brejcha J."/>
            <person name="Rubin C.J."/>
            <person name="Wallerman O."/>
            <person name="Pereira P."/>
            <person name="Sabatino S.J."/>
            <person name="Bellati A."/>
            <person name="Pellitteri-Rosa D."/>
            <person name="Bosakova Z."/>
            <person name="Bunikis I."/>
            <person name="Carretero M.A."/>
            <person name="Feiner N."/>
            <person name="Marsik P."/>
            <person name="Pauperio F."/>
            <person name="Salvi D."/>
            <person name="Soler L."/>
            <person name="While G.M."/>
            <person name="Uller T."/>
            <person name="Font E."/>
            <person name="Andersson L."/>
            <person name="Carneiro M."/>
        </authorList>
    </citation>
    <scope>NUCLEOTIDE SEQUENCE</scope>
</reference>
<dbReference type="InterPro" id="IPR013783">
    <property type="entry name" value="Ig-like_fold"/>
</dbReference>
<evidence type="ECO:0000256" key="1">
    <source>
        <dbReference type="SAM" id="SignalP"/>
    </source>
</evidence>
<sequence length="73" mass="8761">MYYSLTVCSLLLWFFPDTSLYSYEFFLSFAEKLPMETLDCFSDYVSHTACTWNESRDARNFVKMKLLHSDIYQ</sequence>
<dbReference type="Ensembl" id="ENSPMRT00000015701.1">
    <property type="protein sequence ID" value="ENSPMRP00000014697.1"/>
    <property type="gene ID" value="ENSPMRG00000009817.1"/>
</dbReference>
<feature type="chain" id="PRO_5025552647" description="Cytokine receptor common subunit beta N-terminal domain-containing protein" evidence="1">
    <location>
        <begin position="21"/>
        <end position="73"/>
    </location>
</feature>
<feature type="domain" description="Cytokine receptor common subunit beta N-terminal" evidence="2">
    <location>
        <begin position="33"/>
        <end position="68"/>
    </location>
</feature>
<dbReference type="Proteomes" id="UP000472272">
    <property type="component" value="Chromosome 10"/>
</dbReference>
<evidence type="ECO:0000259" key="2">
    <source>
        <dbReference type="Pfam" id="PF21460"/>
    </source>
</evidence>
<dbReference type="Pfam" id="PF21460">
    <property type="entry name" value="IL3Rb_N"/>
    <property type="match status" value="1"/>
</dbReference>
<evidence type="ECO:0000313" key="3">
    <source>
        <dbReference type="Ensembl" id="ENSPMRP00000014697.1"/>
    </source>
</evidence>
<keyword evidence="1" id="KW-0732">Signal</keyword>